<dbReference type="PANTHER" id="PTHR16943">
    <property type="entry name" value="2-METHYLCITRATE DEHYDRATASE-RELATED"/>
    <property type="match status" value="1"/>
</dbReference>
<dbReference type="Pfam" id="PF19305">
    <property type="entry name" value="MmgE_PrpD_C"/>
    <property type="match status" value="1"/>
</dbReference>
<protein>
    <submittedName>
        <fullName evidence="4">2-methylcitrate dehydratase PrpD</fullName>
    </submittedName>
</protein>
<dbReference type="InterPro" id="IPR042188">
    <property type="entry name" value="MmgE/PrpD_sf_2"/>
</dbReference>
<dbReference type="Pfam" id="PF03972">
    <property type="entry name" value="MmgE_PrpD_N"/>
    <property type="match status" value="1"/>
</dbReference>
<evidence type="ECO:0000259" key="2">
    <source>
        <dbReference type="Pfam" id="PF03972"/>
    </source>
</evidence>
<dbReference type="InterPro" id="IPR036148">
    <property type="entry name" value="MmgE/PrpD_sf"/>
</dbReference>
<feature type="domain" description="MmgE/PrpD N-terminal" evidence="2">
    <location>
        <begin position="1"/>
        <end position="214"/>
    </location>
</feature>
<dbReference type="InterPro" id="IPR042183">
    <property type="entry name" value="MmgE/PrpD_sf_1"/>
</dbReference>
<dbReference type="EMBL" id="JAVDVQ010000010">
    <property type="protein sequence ID" value="MDR7083330.1"/>
    <property type="molecule type" value="Genomic_DNA"/>
</dbReference>
<organism evidence="4 5">
    <name type="scientific">Arthrobacter ginsengisoli</name>
    <dbReference type="NCBI Taxonomy" id="1356565"/>
    <lineage>
        <taxon>Bacteria</taxon>
        <taxon>Bacillati</taxon>
        <taxon>Actinomycetota</taxon>
        <taxon>Actinomycetes</taxon>
        <taxon>Micrococcales</taxon>
        <taxon>Micrococcaceae</taxon>
        <taxon>Arthrobacter</taxon>
    </lineage>
</organism>
<keyword evidence="5" id="KW-1185">Reference proteome</keyword>
<name>A0ABU1UDX4_9MICC</name>
<comment type="caution">
    <text evidence="4">The sequence shown here is derived from an EMBL/GenBank/DDBJ whole genome shotgun (WGS) entry which is preliminary data.</text>
</comment>
<dbReference type="InterPro" id="IPR005656">
    <property type="entry name" value="MmgE_PrpD"/>
</dbReference>
<dbReference type="InterPro" id="IPR045337">
    <property type="entry name" value="MmgE_PrpD_C"/>
</dbReference>
<dbReference type="SUPFAM" id="SSF103378">
    <property type="entry name" value="2-methylcitrate dehydratase PrpD"/>
    <property type="match status" value="1"/>
</dbReference>
<reference evidence="4 5" key="1">
    <citation type="submission" date="2023-07" db="EMBL/GenBank/DDBJ databases">
        <title>Sorghum-associated microbial communities from plants grown in Nebraska, USA.</title>
        <authorList>
            <person name="Schachtman D."/>
        </authorList>
    </citation>
    <scope>NUCLEOTIDE SEQUENCE [LARGE SCALE GENOMIC DNA]</scope>
    <source>
        <strain evidence="4 5">BE167</strain>
    </source>
</reference>
<sequence>MIVDYLAASVAGSTNPLSQRLREFLAENEPGTRATAIRGASMTASAAAYTNGVAAHGLELDDGYTPGSVHPGAAVIPAVLAVAEATRASIDDAARAVAVAVEVTSRIAAAGHPAVLNAGFHNTGVTGVFGAAAGVVNLLGGNEQQYCDALGLAGSHAGALREYHTAASEVKRLHAGKAARDGVMCGEMAMAGISGPDTVLEGPNGYFSAFARGDWNPDVLLGGLGEDWVCTRTYIKPYPCCRHLHGPIDAALALRETGQFDIDDVESVEVSTFEIATRLRRAPASTLLEAQFSIPFAVAAALRLGSVTLDSFRPECIADARVQQLAARVTIDADANATAAYPHERPATVTVTARDGRTFAHHVSQPLGEPGNPIDDDALSAKFESLVFPIMGESLGSQMLNAAWRGNDITEITAALGA</sequence>
<dbReference type="Gene3D" id="3.30.1330.120">
    <property type="entry name" value="2-methylcitrate dehydratase PrpD"/>
    <property type="match status" value="1"/>
</dbReference>
<comment type="similarity">
    <text evidence="1">Belongs to the PrpD family.</text>
</comment>
<dbReference type="Proteomes" id="UP001252243">
    <property type="component" value="Unassembled WGS sequence"/>
</dbReference>
<evidence type="ECO:0000313" key="4">
    <source>
        <dbReference type="EMBL" id="MDR7083330.1"/>
    </source>
</evidence>
<dbReference type="PANTHER" id="PTHR16943:SF8">
    <property type="entry name" value="2-METHYLCITRATE DEHYDRATASE"/>
    <property type="match status" value="1"/>
</dbReference>
<evidence type="ECO:0000259" key="3">
    <source>
        <dbReference type="Pfam" id="PF19305"/>
    </source>
</evidence>
<dbReference type="Gene3D" id="1.10.4100.10">
    <property type="entry name" value="2-methylcitrate dehydratase PrpD"/>
    <property type="match status" value="1"/>
</dbReference>
<proteinExistence type="inferred from homology"/>
<accession>A0ABU1UDX4</accession>
<gene>
    <name evidence="4" type="ORF">J2X01_002624</name>
</gene>
<dbReference type="InterPro" id="IPR045336">
    <property type="entry name" value="MmgE_PrpD_N"/>
</dbReference>
<evidence type="ECO:0000313" key="5">
    <source>
        <dbReference type="Proteomes" id="UP001252243"/>
    </source>
</evidence>
<feature type="domain" description="MmgE/PrpD C-terminal" evidence="3">
    <location>
        <begin position="238"/>
        <end position="394"/>
    </location>
</feature>
<evidence type="ECO:0000256" key="1">
    <source>
        <dbReference type="ARBA" id="ARBA00006174"/>
    </source>
</evidence>